<dbReference type="Pfam" id="PF05114">
    <property type="entry name" value="MbnB_TglH_ChrH"/>
    <property type="match status" value="1"/>
</dbReference>
<proteinExistence type="predicted"/>
<dbReference type="SUPFAM" id="SSF51658">
    <property type="entry name" value="Xylose isomerase-like"/>
    <property type="match status" value="1"/>
</dbReference>
<sequence>MRLGDGVVARALFTMMNHIKPDYTGIGLRAPHYAQVLEERPSLGFLEVHSENFFHAGGASLHMLQRARECYPLSLHGVGLSLASADALALPHLEKLASLVERVEPALVSEHLCWGAIDGEHFNDLLPFPHTSEALQIVTERVERVQARLKRQILLENLSAYVAFRDCDMSEFDFLAELVRRTGCGVLLDINNLYVNACNFDFDARQELARVPWDAVGEIHLAGHSVGELCLIDTHGSRVCDEVWALYREAVALGGPRPTLIEWDTDIPALEVLRDEAARAAAINREQTCPA</sequence>
<gene>
    <name evidence="1" type="ORF">GCM10025770_34350</name>
</gene>
<evidence type="ECO:0000313" key="2">
    <source>
        <dbReference type="Proteomes" id="UP001500547"/>
    </source>
</evidence>
<reference evidence="2" key="1">
    <citation type="journal article" date="2019" name="Int. J. Syst. Evol. Microbiol.">
        <title>The Global Catalogue of Microorganisms (GCM) 10K type strain sequencing project: providing services to taxonomists for standard genome sequencing and annotation.</title>
        <authorList>
            <consortium name="The Broad Institute Genomics Platform"/>
            <consortium name="The Broad Institute Genome Sequencing Center for Infectious Disease"/>
            <person name="Wu L."/>
            <person name="Ma J."/>
        </authorList>
    </citation>
    <scope>NUCLEOTIDE SEQUENCE [LARGE SCALE GENOMIC DNA]</scope>
    <source>
        <strain evidence="2">JCM 18715</strain>
    </source>
</reference>
<dbReference type="Proteomes" id="UP001500547">
    <property type="component" value="Unassembled WGS sequence"/>
</dbReference>
<dbReference type="EMBL" id="BAABLD010000017">
    <property type="protein sequence ID" value="GAA5170788.1"/>
    <property type="molecule type" value="Genomic_DNA"/>
</dbReference>
<dbReference type="PANTHER" id="PTHR42194:SF1">
    <property type="entry name" value="UPF0276 PROTEIN HI_1600"/>
    <property type="match status" value="1"/>
</dbReference>
<keyword evidence="2" id="KW-1185">Reference proteome</keyword>
<dbReference type="PANTHER" id="PTHR42194">
    <property type="entry name" value="UPF0276 PROTEIN HI_1600"/>
    <property type="match status" value="1"/>
</dbReference>
<dbReference type="Gene3D" id="3.20.20.150">
    <property type="entry name" value="Divalent-metal-dependent TIM barrel enzymes"/>
    <property type="match status" value="1"/>
</dbReference>
<organism evidence="1 2">
    <name type="scientific">Viridibacterium curvum</name>
    <dbReference type="NCBI Taxonomy" id="1101404"/>
    <lineage>
        <taxon>Bacteria</taxon>
        <taxon>Pseudomonadati</taxon>
        <taxon>Pseudomonadota</taxon>
        <taxon>Betaproteobacteria</taxon>
        <taxon>Rhodocyclales</taxon>
        <taxon>Rhodocyclaceae</taxon>
        <taxon>Viridibacterium</taxon>
    </lineage>
</organism>
<dbReference type="InterPro" id="IPR007801">
    <property type="entry name" value="MbnB/TglH/ChrH"/>
</dbReference>
<protein>
    <submittedName>
        <fullName evidence="1">DUF692 domain-containing protein</fullName>
    </submittedName>
</protein>
<dbReference type="InterPro" id="IPR036237">
    <property type="entry name" value="Xyl_isomerase-like_sf"/>
</dbReference>
<accession>A0ABP9R259</accession>
<name>A0ABP9R259_9RHOO</name>
<evidence type="ECO:0000313" key="1">
    <source>
        <dbReference type="EMBL" id="GAA5170788.1"/>
    </source>
</evidence>
<dbReference type="NCBIfam" id="NF003818">
    <property type="entry name" value="PRK05409.1"/>
    <property type="match status" value="1"/>
</dbReference>
<comment type="caution">
    <text evidence="1">The sequence shown here is derived from an EMBL/GenBank/DDBJ whole genome shotgun (WGS) entry which is preliminary data.</text>
</comment>